<accession>A0A8S4S0L4</accession>
<feature type="signal peptide" evidence="1">
    <location>
        <begin position="1"/>
        <end position="17"/>
    </location>
</feature>
<name>A0A8S4S0L4_9NEOP</name>
<protein>
    <submittedName>
        <fullName evidence="2">Jg8770 protein</fullName>
    </submittedName>
</protein>
<feature type="chain" id="PRO_5035787275" evidence="1">
    <location>
        <begin position="18"/>
        <end position="144"/>
    </location>
</feature>
<evidence type="ECO:0000313" key="2">
    <source>
        <dbReference type="EMBL" id="CAH2243710.1"/>
    </source>
</evidence>
<dbReference type="Proteomes" id="UP000838756">
    <property type="component" value="Unassembled WGS sequence"/>
</dbReference>
<comment type="caution">
    <text evidence="2">The sequence shown here is derived from an EMBL/GenBank/DDBJ whole genome shotgun (WGS) entry which is preliminary data.</text>
</comment>
<keyword evidence="3" id="KW-1185">Reference proteome</keyword>
<dbReference type="AlphaFoldDB" id="A0A8S4S0L4"/>
<reference evidence="2" key="1">
    <citation type="submission" date="2022-03" db="EMBL/GenBank/DDBJ databases">
        <authorList>
            <person name="Lindestad O."/>
        </authorList>
    </citation>
    <scope>NUCLEOTIDE SEQUENCE</scope>
</reference>
<keyword evidence="1" id="KW-0732">Signal</keyword>
<sequence length="144" mass="16592">MFAPSLLLLLFIGSLKAHDKLRCEFNYKQFCGWINDLSVTGKWHEPVFGFTSFNPGYGEIKRARLMSAWTNRELETGCFSMTYTTHSGTMNRKESPADLIVESSLEREKEKDVDFFEGRKTAVTKEASIVYYGLFKTRARLEHS</sequence>
<evidence type="ECO:0000256" key="1">
    <source>
        <dbReference type="SAM" id="SignalP"/>
    </source>
</evidence>
<organism evidence="2 3">
    <name type="scientific">Pararge aegeria aegeria</name>
    <dbReference type="NCBI Taxonomy" id="348720"/>
    <lineage>
        <taxon>Eukaryota</taxon>
        <taxon>Metazoa</taxon>
        <taxon>Ecdysozoa</taxon>
        <taxon>Arthropoda</taxon>
        <taxon>Hexapoda</taxon>
        <taxon>Insecta</taxon>
        <taxon>Pterygota</taxon>
        <taxon>Neoptera</taxon>
        <taxon>Endopterygota</taxon>
        <taxon>Lepidoptera</taxon>
        <taxon>Glossata</taxon>
        <taxon>Ditrysia</taxon>
        <taxon>Papilionoidea</taxon>
        <taxon>Nymphalidae</taxon>
        <taxon>Satyrinae</taxon>
        <taxon>Satyrini</taxon>
        <taxon>Parargina</taxon>
        <taxon>Pararge</taxon>
    </lineage>
</organism>
<dbReference type="EMBL" id="CAKXAJ010025764">
    <property type="protein sequence ID" value="CAH2243710.1"/>
    <property type="molecule type" value="Genomic_DNA"/>
</dbReference>
<gene>
    <name evidence="2" type="primary">jg8770</name>
    <name evidence="2" type="ORF">PAEG_LOCUS19809</name>
</gene>
<proteinExistence type="predicted"/>
<evidence type="ECO:0000313" key="3">
    <source>
        <dbReference type="Proteomes" id="UP000838756"/>
    </source>
</evidence>